<comment type="caution">
    <text evidence="2">The sequence shown here is derived from an EMBL/GenBank/DDBJ whole genome shotgun (WGS) entry which is preliminary data.</text>
</comment>
<sequence>MNDAVASITDEGVVGVAFALLGLCLAAYMHTLPIENVAAEKFYFTIGLGLLAFGVLGALYQRDVIGA</sequence>
<organism evidence="2 3">
    <name type="scientific">Halarchaeum salinum</name>
    <dbReference type="NCBI Taxonomy" id="489912"/>
    <lineage>
        <taxon>Archaea</taxon>
        <taxon>Methanobacteriati</taxon>
        <taxon>Methanobacteriota</taxon>
        <taxon>Stenosarchaea group</taxon>
        <taxon>Halobacteria</taxon>
        <taxon>Halobacteriales</taxon>
        <taxon>Halobacteriaceae</taxon>
    </lineage>
</organism>
<keyword evidence="1" id="KW-1133">Transmembrane helix</keyword>
<proteinExistence type="predicted"/>
<evidence type="ECO:0000256" key="1">
    <source>
        <dbReference type="SAM" id="Phobius"/>
    </source>
</evidence>
<gene>
    <name evidence="2" type="ORF">GCM10009066_06850</name>
</gene>
<dbReference type="Proteomes" id="UP001500837">
    <property type="component" value="Unassembled WGS sequence"/>
</dbReference>
<dbReference type="AlphaFoldDB" id="A0AAV3S5M3"/>
<evidence type="ECO:0000313" key="3">
    <source>
        <dbReference type="Proteomes" id="UP001500837"/>
    </source>
</evidence>
<reference evidence="2 3" key="1">
    <citation type="journal article" date="2019" name="Int. J. Syst. Evol. Microbiol.">
        <title>The Global Catalogue of Microorganisms (GCM) 10K type strain sequencing project: providing services to taxonomists for standard genome sequencing and annotation.</title>
        <authorList>
            <consortium name="The Broad Institute Genomics Platform"/>
            <consortium name="The Broad Institute Genome Sequencing Center for Infectious Disease"/>
            <person name="Wu L."/>
            <person name="Ma J."/>
        </authorList>
    </citation>
    <scope>NUCLEOTIDE SEQUENCE [LARGE SCALE GENOMIC DNA]</scope>
    <source>
        <strain evidence="2 3">JCM 16330</strain>
    </source>
</reference>
<name>A0AAV3S5M3_9EURY</name>
<keyword evidence="1" id="KW-0812">Transmembrane</keyword>
<protein>
    <submittedName>
        <fullName evidence="2">Uncharacterized protein</fullName>
    </submittedName>
</protein>
<feature type="transmembrane region" description="Helical" evidence="1">
    <location>
        <begin position="42"/>
        <end position="60"/>
    </location>
</feature>
<dbReference type="EMBL" id="BAAABL010000033">
    <property type="protein sequence ID" value="GAA0294987.1"/>
    <property type="molecule type" value="Genomic_DNA"/>
</dbReference>
<keyword evidence="3" id="KW-1185">Reference proteome</keyword>
<keyword evidence="1" id="KW-0472">Membrane</keyword>
<accession>A0AAV3S5M3</accession>
<evidence type="ECO:0000313" key="2">
    <source>
        <dbReference type="EMBL" id="GAA0294987.1"/>
    </source>
</evidence>
<feature type="transmembrane region" description="Helical" evidence="1">
    <location>
        <begin position="12"/>
        <end position="30"/>
    </location>
</feature>